<dbReference type="RefSeq" id="WP_345597803.1">
    <property type="nucleotide sequence ID" value="NZ_BAABCQ010000271.1"/>
</dbReference>
<organism evidence="2 3">
    <name type="scientific">Streptomyces marokkonensis</name>
    <dbReference type="NCBI Taxonomy" id="324855"/>
    <lineage>
        <taxon>Bacteria</taxon>
        <taxon>Bacillati</taxon>
        <taxon>Actinomycetota</taxon>
        <taxon>Actinomycetes</taxon>
        <taxon>Kitasatosporales</taxon>
        <taxon>Streptomycetaceae</taxon>
        <taxon>Streptomyces</taxon>
    </lineage>
</organism>
<gene>
    <name evidence="2" type="ORF">GCM10022384_68500</name>
</gene>
<feature type="transmembrane region" description="Helical" evidence="1">
    <location>
        <begin position="20"/>
        <end position="40"/>
    </location>
</feature>
<keyword evidence="1" id="KW-0472">Membrane</keyword>
<evidence type="ECO:0000313" key="2">
    <source>
        <dbReference type="EMBL" id="GAA4015119.1"/>
    </source>
</evidence>
<evidence type="ECO:0008006" key="4">
    <source>
        <dbReference type="Google" id="ProtNLM"/>
    </source>
</evidence>
<comment type="caution">
    <text evidence="2">The sequence shown here is derived from an EMBL/GenBank/DDBJ whole genome shotgun (WGS) entry which is preliminary data.</text>
</comment>
<keyword evidence="3" id="KW-1185">Reference proteome</keyword>
<sequence>MSGVAEAEENGRKGRARHPVLMVVAVGCYVLAVIPGMFLLTVGIGPVVQILLWFLHGVLFIELIQRLGAKESKAVAALVVFTSTLSVYAAAMAHDDLTLQQRGETATVTVVKEWRDPVTSKSRGSHYLLERQDGTPFPGPEMETATDLYDVGQVLTVIADPEGELRPQTPGHADSTAELVGAGTLAAVALGAVGWMIWRGSVDARRQNNHGARQEQEEKLREALRTHPVDRRGYIKVVPEEYPDVSKQRAAGIARELGLRAEAVGNRGSWRFGETAAGDPHG</sequence>
<reference evidence="3" key="1">
    <citation type="journal article" date="2019" name="Int. J. Syst. Evol. Microbiol.">
        <title>The Global Catalogue of Microorganisms (GCM) 10K type strain sequencing project: providing services to taxonomists for standard genome sequencing and annotation.</title>
        <authorList>
            <consortium name="The Broad Institute Genomics Platform"/>
            <consortium name="The Broad Institute Genome Sequencing Center for Infectious Disease"/>
            <person name="Wu L."/>
            <person name="Ma J."/>
        </authorList>
    </citation>
    <scope>NUCLEOTIDE SEQUENCE [LARGE SCALE GENOMIC DNA]</scope>
    <source>
        <strain evidence="3">JCM 17027</strain>
    </source>
</reference>
<keyword evidence="1" id="KW-1133">Transmembrane helix</keyword>
<proteinExistence type="predicted"/>
<evidence type="ECO:0000313" key="3">
    <source>
        <dbReference type="Proteomes" id="UP001500034"/>
    </source>
</evidence>
<dbReference type="EMBL" id="BAABCQ010000271">
    <property type="protein sequence ID" value="GAA4015119.1"/>
    <property type="molecule type" value="Genomic_DNA"/>
</dbReference>
<evidence type="ECO:0000256" key="1">
    <source>
        <dbReference type="SAM" id="Phobius"/>
    </source>
</evidence>
<feature type="transmembrane region" description="Helical" evidence="1">
    <location>
        <begin position="179"/>
        <end position="198"/>
    </location>
</feature>
<protein>
    <recommendedName>
        <fullName evidence="4">DUF3592 domain-containing protein</fullName>
    </recommendedName>
</protein>
<feature type="transmembrane region" description="Helical" evidence="1">
    <location>
        <begin position="46"/>
        <end position="63"/>
    </location>
</feature>
<accession>A0ABP7SR83</accession>
<feature type="transmembrane region" description="Helical" evidence="1">
    <location>
        <begin position="75"/>
        <end position="93"/>
    </location>
</feature>
<dbReference type="Proteomes" id="UP001500034">
    <property type="component" value="Unassembled WGS sequence"/>
</dbReference>
<keyword evidence="1" id="KW-0812">Transmembrane</keyword>
<name>A0ABP7SR83_9ACTN</name>